<dbReference type="Pfam" id="PF00176">
    <property type="entry name" value="SNF2-rel_dom"/>
    <property type="match status" value="1"/>
</dbReference>
<dbReference type="InterPro" id="IPR027417">
    <property type="entry name" value="P-loop_NTPase"/>
</dbReference>
<dbReference type="GO" id="GO:0004386">
    <property type="term" value="F:helicase activity"/>
    <property type="evidence" value="ECO:0007669"/>
    <property type="project" value="UniProtKB-KW"/>
</dbReference>
<keyword evidence="3" id="KW-0175">Coiled coil</keyword>
<dbReference type="Pfam" id="PF00271">
    <property type="entry name" value="Helicase_C"/>
    <property type="match status" value="1"/>
</dbReference>
<dbReference type="HOGENOM" id="CLU_000315_21_1_14"/>
<dbReference type="KEGG" id="apal:BN85405320"/>
<organism evidence="7 8">
    <name type="scientific">Alteracholeplasma palmae (strain ATCC 49389 / J233)</name>
    <name type="common">Acholeplasma palmae</name>
    <dbReference type="NCBI Taxonomy" id="1318466"/>
    <lineage>
        <taxon>Bacteria</taxon>
        <taxon>Bacillati</taxon>
        <taxon>Mycoplasmatota</taxon>
        <taxon>Mollicutes</taxon>
        <taxon>Acholeplasmatales</taxon>
        <taxon>Acholeplasmataceae</taxon>
        <taxon>Acholeplasma</taxon>
    </lineage>
</organism>
<dbReference type="SMART" id="SM00490">
    <property type="entry name" value="HELICc"/>
    <property type="match status" value="1"/>
</dbReference>
<feature type="coiled-coil region" evidence="3">
    <location>
        <begin position="1427"/>
        <end position="1462"/>
    </location>
</feature>
<keyword evidence="8" id="KW-1185">Reference proteome</keyword>
<dbReference type="RefSeq" id="WP_026657561.1">
    <property type="nucleotide sequence ID" value="NC_022538.1"/>
</dbReference>
<keyword evidence="7" id="KW-0347">Helicase</keyword>
<evidence type="ECO:0000259" key="4">
    <source>
        <dbReference type="PROSITE" id="PS50966"/>
    </source>
</evidence>
<evidence type="ECO:0000259" key="5">
    <source>
        <dbReference type="PROSITE" id="PS51192"/>
    </source>
</evidence>
<dbReference type="SMART" id="SM00487">
    <property type="entry name" value="DEXDc"/>
    <property type="match status" value="1"/>
</dbReference>
<feature type="domain" description="Helicase ATP-binding" evidence="5">
    <location>
        <begin position="1028"/>
        <end position="1189"/>
    </location>
</feature>
<dbReference type="EMBL" id="FO681347">
    <property type="protein sequence ID" value="CCV64109.1"/>
    <property type="molecule type" value="Genomic_DNA"/>
</dbReference>
<dbReference type="Proteomes" id="UP000032740">
    <property type="component" value="Chromosome"/>
</dbReference>
<evidence type="ECO:0000256" key="3">
    <source>
        <dbReference type="SAM" id="Coils"/>
    </source>
</evidence>
<sequence length="1469" mass="172546">MNIIEIKNSIDKNTYMKGNLYYLENRIKDITYNKFTSEFSASIIGTYDYKTKIVIKKGNVQSFNCDCPVDGLCKHVAAFLIQIKNDHKLLINALSNGIEKIEELNKLNYIKEKQNFDEIDIDHYFNLLLSFYQQYKGREEINQLEPYFKLPTFNPILPSDEVFIIYQNFQKISEYIKKEDLETYVRVYIKSVFSVYEYNVALKQLIAKNENNALTNMYIRALIKEKPSLFLNLDIENKAEYLLETALLYEDDFLPFETAYTKIKPDIEKTIQSNERYQSFQLIEELGKAFNYEKLAQLETIIGNDRVLKVINKLNFKITNIKDALNLKQLSGYQIDYTQYEDQMDQFIKYKEEIIKIDLDNFINYIYKHLDNKYFYKTKINYDALFEIIQAFNLIDKKLEKENYIELVSRNMITPVNTIVINEGGLPKKMVVGYRKTPMMPGKQDYKIIIEVLEDSFSEKLTLVKKINSKWEILVEGIVENRVLKLATKNKVLENEALEIFNQEPQKEVDDAFLELTETIEKKRTNNIKKQLLNQNKKLIERLSESIVEETKVLMDEKISIKPVLLLSGYFSNHQLVSQLTTLSLRIKGKREYVVKHIPTFIDNINNDRQDSYGKGLSFYHYIEQFDHESQEIISILETYKDVYPYKSYTAIEVSQKNLEKLIDVTSEMAIEDLEKNYLENDAQSYYKEKDYEVKINLSKDKFNLNLSDSLSQNHFIIRLEKIDLYIDQKNRTFAKIIYQNNKQRELTHFILDNPDFNVSYVLDELSSKVIPLIRKEVELSNDLIEYTKKFSVEIKSYFDYDKETDEITVLHKYYQGEIEIEKIMDYPIYQNTLNNYFKVLEQFGFQDSRITNPKNIVQFLTADLTPIKEHATVYIEKTLAKMTVKKTNRISIQVSTHQGMLKTHIEQTDLDEKLLKKVLKAYQEGKSYILLEDQVILTDTEEIVALSEFIEHNNLDISRLFDDNYTHPMYHLFKFSENSQYLNVEVENELKEIIYKIKNFDNKEITNPPHVYSMLKNYQISGFKWLQTLYELNLGGILADDMGLGKTLQIISLFESIETKGLLLVVCPKSLVYNWKNELEKFKASFDHLVYSGSKEYRDEVLLKMKEVTEKTLVITSYDTLRNDVENFESITFDTVILDEAQHIKNLTALKTKAVKDIKALHKFVLTGTPLENAISDLWSIFDFLMPGYLYSYNKFKKIEQKATADDKKALDFIVDKTRPFILRRTKKNVLKELPDKEEKVIYGEFEKEEQQIYDAYLLKVKQSFEEEKSNKIDFLADLIKLRQLCLSPELVYETFNKNSSKIDLTVEIIENAISSGHKVLVFSSFVKALELVKKRFKPEDFFMLTGQTEGRQRVEMANQFNQAESQQKVFFISLKAGGTGLNLTGADIVIHLDPWWNLAAENQATDRAHRIGQENKVTVYKIIMKSSIEEKVLELQEKKKELFERIIDGSEEQIAKLSDEDYKFLLE</sequence>
<evidence type="ECO:0000256" key="2">
    <source>
        <dbReference type="PROSITE-ProRule" id="PRU00325"/>
    </source>
</evidence>
<evidence type="ECO:0000256" key="1">
    <source>
        <dbReference type="ARBA" id="ARBA00022801"/>
    </source>
</evidence>
<keyword evidence="2" id="KW-0863">Zinc-finger</keyword>
<dbReference type="OrthoDB" id="9760715at2"/>
<dbReference type="InterPro" id="IPR038718">
    <property type="entry name" value="SNF2-like_sf"/>
</dbReference>
<dbReference type="GO" id="GO:0016787">
    <property type="term" value="F:hydrolase activity"/>
    <property type="evidence" value="ECO:0007669"/>
    <property type="project" value="UniProtKB-KW"/>
</dbReference>
<evidence type="ECO:0000313" key="8">
    <source>
        <dbReference type="Proteomes" id="UP000032740"/>
    </source>
</evidence>
<dbReference type="PROSITE" id="PS51194">
    <property type="entry name" value="HELICASE_CTER"/>
    <property type="match status" value="1"/>
</dbReference>
<proteinExistence type="predicted"/>
<dbReference type="GO" id="GO:0005524">
    <property type="term" value="F:ATP binding"/>
    <property type="evidence" value="ECO:0007669"/>
    <property type="project" value="InterPro"/>
</dbReference>
<feature type="coiled-coil region" evidence="3">
    <location>
        <begin position="522"/>
        <end position="549"/>
    </location>
</feature>
<keyword evidence="7" id="KW-0547">Nucleotide-binding</keyword>
<dbReference type="PROSITE" id="PS50966">
    <property type="entry name" value="ZF_SWIM"/>
    <property type="match status" value="1"/>
</dbReference>
<dbReference type="InterPro" id="IPR007527">
    <property type="entry name" value="Znf_SWIM"/>
</dbReference>
<protein>
    <submittedName>
        <fullName evidence="7">Superfamily II DNA/RNA helicases, SNF2-related</fullName>
    </submittedName>
</protein>
<keyword evidence="2" id="KW-0862">Zinc</keyword>
<dbReference type="PROSITE" id="PS51192">
    <property type="entry name" value="HELICASE_ATP_BIND_1"/>
    <property type="match status" value="1"/>
</dbReference>
<gene>
    <name evidence="7" type="ORF">BN85405320</name>
</gene>
<feature type="domain" description="SWIM-type" evidence="4">
    <location>
        <begin position="49"/>
        <end position="84"/>
    </location>
</feature>
<dbReference type="STRING" id="1318466.BN85405320"/>
<dbReference type="PANTHER" id="PTHR10799">
    <property type="entry name" value="SNF2/RAD54 HELICASE FAMILY"/>
    <property type="match status" value="1"/>
</dbReference>
<feature type="domain" description="Helicase C-terminal" evidence="6">
    <location>
        <begin position="1303"/>
        <end position="1460"/>
    </location>
</feature>
<accession>U4KK92</accession>
<dbReference type="InterPro" id="IPR000330">
    <property type="entry name" value="SNF2_N"/>
</dbReference>
<dbReference type="InterPro" id="IPR001650">
    <property type="entry name" value="Helicase_C-like"/>
</dbReference>
<dbReference type="InterPro" id="IPR014001">
    <property type="entry name" value="Helicase_ATP-bd"/>
</dbReference>
<dbReference type="InterPro" id="IPR049730">
    <property type="entry name" value="SNF2/RAD54-like_C"/>
</dbReference>
<name>U4KK92_ALTPJ</name>
<dbReference type="CDD" id="cd18793">
    <property type="entry name" value="SF2_C_SNF"/>
    <property type="match status" value="1"/>
</dbReference>
<evidence type="ECO:0000313" key="7">
    <source>
        <dbReference type="EMBL" id="CCV64109.1"/>
    </source>
</evidence>
<dbReference type="SUPFAM" id="SSF52540">
    <property type="entry name" value="P-loop containing nucleoside triphosphate hydrolases"/>
    <property type="match status" value="2"/>
</dbReference>
<keyword evidence="1" id="KW-0378">Hydrolase</keyword>
<evidence type="ECO:0000259" key="6">
    <source>
        <dbReference type="PROSITE" id="PS51194"/>
    </source>
</evidence>
<keyword evidence="2" id="KW-0479">Metal-binding</keyword>
<keyword evidence="7" id="KW-0067">ATP-binding</keyword>
<dbReference type="Gene3D" id="3.40.50.300">
    <property type="entry name" value="P-loop containing nucleotide triphosphate hydrolases"/>
    <property type="match status" value="1"/>
</dbReference>
<dbReference type="GO" id="GO:0008270">
    <property type="term" value="F:zinc ion binding"/>
    <property type="evidence" value="ECO:0007669"/>
    <property type="project" value="UniProtKB-KW"/>
</dbReference>
<dbReference type="Gene3D" id="3.40.50.10810">
    <property type="entry name" value="Tandem AAA-ATPase domain"/>
    <property type="match status" value="1"/>
</dbReference>
<reference evidence="7 8" key="1">
    <citation type="journal article" date="2013" name="J. Mol. Microbiol. Biotechnol.">
        <title>Analysis of the Complete Genomes of Acholeplasma brassicae , A. palmae and A. laidlawii and Their Comparison to the Obligate Parasites from ' Candidatus Phytoplasma'.</title>
        <authorList>
            <person name="Kube M."/>
            <person name="Siewert C."/>
            <person name="Migdoll A.M."/>
            <person name="Duduk B."/>
            <person name="Holz S."/>
            <person name="Rabus R."/>
            <person name="Seemuller E."/>
            <person name="Mitrovic J."/>
            <person name="Muller I."/>
            <person name="Buttner C."/>
            <person name="Reinhardt R."/>
        </authorList>
    </citation>
    <scope>NUCLEOTIDE SEQUENCE [LARGE SCALE GENOMIC DNA]</scope>
    <source>
        <strain evidence="7 8">J233</strain>
    </source>
</reference>